<accession>A0A4R6IXC1</accession>
<proteinExistence type="predicted"/>
<evidence type="ECO:0000313" key="2">
    <source>
        <dbReference type="Proteomes" id="UP000295741"/>
    </source>
</evidence>
<dbReference type="EMBL" id="SNWP01000011">
    <property type="protein sequence ID" value="TDO27057.1"/>
    <property type="molecule type" value="Genomic_DNA"/>
</dbReference>
<name>A0A4R6IXC1_9BACT</name>
<sequence length="532" mass="63115">MSGSPYFIGFSVKIDMMPNRTQDPLFQLIKSLQKSEKRHFKLYIKRNSAKDDLKIIQLFDAMEKMVDFDEKTLLKKLSGIEKPQLANLKTHLYKQLLSSLRLLKSTESIDMQLHEQLDHARILYNKGLYHQSLKILDRAKDIAHQYHQDSFLIQIISLEKKIETLHITRSMQDRAEQLTAEANHVNEKRRVITQLSNLALQLYSWYVKNGHARNEADEKGIKTFFKAELPEGAGRLQGFYERLYLYQSYCWYAFIRQDFLMYYRYSQQWLNLFEEEPGMIEVETGHYIKGLHNLLNAHFDLRNYRKFGETLTKFESFAATELPNRHDIFRVHSFIYITSAKLNQHLMQGTFQEGLKMVPYIEQQIAENALYIDQHRILVFNYKIATLYFGSGDYNTCIDYLRRIINDHVDLRNDLQCYARLLHLIAHYELGNAELIETSLIKSVYRFMAKMDNLTVVEEEMFRFLRNSFQMPAKEVKTALKEFLQKIKLYEKSRFETRAFAYLDVISWVESKVYGKTMSTIIHDKYLASKRK</sequence>
<keyword evidence="2" id="KW-1185">Reference proteome</keyword>
<dbReference type="Proteomes" id="UP000295741">
    <property type="component" value="Unassembled WGS sequence"/>
</dbReference>
<comment type="caution">
    <text evidence="1">The sequence shown here is derived from an EMBL/GenBank/DDBJ whole genome shotgun (WGS) entry which is preliminary data.</text>
</comment>
<dbReference type="AlphaFoldDB" id="A0A4R6IXC1"/>
<organism evidence="1 2">
    <name type="scientific">Sediminibacterium goheungense</name>
    <dbReference type="NCBI Taxonomy" id="1086393"/>
    <lineage>
        <taxon>Bacteria</taxon>
        <taxon>Pseudomonadati</taxon>
        <taxon>Bacteroidota</taxon>
        <taxon>Chitinophagia</taxon>
        <taxon>Chitinophagales</taxon>
        <taxon>Chitinophagaceae</taxon>
        <taxon>Sediminibacterium</taxon>
    </lineage>
</organism>
<evidence type="ECO:0000313" key="1">
    <source>
        <dbReference type="EMBL" id="TDO27057.1"/>
    </source>
</evidence>
<reference evidence="1 2" key="1">
    <citation type="submission" date="2019-03" db="EMBL/GenBank/DDBJ databases">
        <title>Genomic Encyclopedia of Archaeal and Bacterial Type Strains, Phase II (KMG-II): from individual species to whole genera.</title>
        <authorList>
            <person name="Goeker M."/>
        </authorList>
    </citation>
    <scope>NUCLEOTIDE SEQUENCE [LARGE SCALE GENOMIC DNA]</scope>
    <source>
        <strain evidence="1 2">DSM 28323</strain>
    </source>
</reference>
<gene>
    <name evidence="1" type="ORF">BC659_2374</name>
</gene>
<protein>
    <submittedName>
        <fullName evidence="1">Uncharacterized protein</fullName>
    </submittedName>
</protein>